<dbReference type="GO" id="GO:0031167">
    <property type="term" value="P:rRNA methylation"/>
    <property type="evidence" value="ECO:0007669"/>
    <property type="project" value="InterPro"/>
</dbReference>
<dbReference type="PANTHER" id="PTHR43542">
    <property type="entry name" value="METHYLTRANSFERASE"/>
    <property type="match status" value="1"/>
</dbReference>
<accession>Q310R7</accession>
<dbReference type="PROSITE" id="PS00092">
    <property type="entry name" value="N6_MTASE"/>
    <property type="match status" value="1"/>
</dbReference>
<gene>
    <name evidence="3" type="ordered locus">Dde_1782</name>
</gene>
<dbReference type="HOGENOM" id="CLU_075826_1_1_7"/>
<dbReference type="InterPro" id="IPR002052">
    <property type="entry name" value="DNA_methylase_N6_adenine_CS"/>
</dbReference>
<dbReference type="PIRSF" id="PIRSF004553">
    <property type="entry name" value="CHP00095"/>
    <property type="match status" value="1"/>
</dbReference>
<name>Q310R7_OLEA2</name>
<keyword evidence="2 3" id="KW-0808">Transferase</keyword>
<dbReference type="GO" id="GO:0003676">
    <property type="term" value="F:nucleic acid binding"/>
    <property type="evidence" value="ECO:0007669"/>
    <property type="project" value="InterPro"/>
</dbReference>
<evidence type="ECO:0000313" key="4">
    <source>
        <dbReference type="Proteomes" id="UP000002710"/>
    </source>
</evidence>
<dbReference type="InterPro" id="IPR029063">
    <property type="entry name" value="SAM-dependent_MTases_sf"/>
</dbReference>
<organism evidence="3 4">
    <name type="scientific">Oleidesulfovibrio alaskensis (strain ATCC BAA-1058 / DSM 17464 / G20)</name>
    <name type="common">Desulfovibrio alaskensis</name>
    <dbReference type="NCBI Taxonomy" id="207559"/>
    <lineage>
        <taxon>Bacteria</taxon>
        <taxon>Pseudomonadati</taxon>
        <taxon>Thermodesulfobacteriota</taxon>
        <taxon>Desulfovibrionia</taxon>
        <taxon>Desulfovibrionales</taxon>
        <taxon>Desulfovibrionaceae</taxon>
        <taxon>Oleidesulfovibrio</taxon>
    </lineage>
</organism>
<keyword evidence="4" id="KW-1185">Reference proteome</keyword>
<dbReference type="CDD" id="cd02440">
    <property type="entry name" value="AdoMet_MTases"/>
    <property type="match status" value="1"/>
</dbReference>
<keyword evidence="1 3" id="KW-0489">Methyltransferase</keyword>
<sequence length="189" mass="20840">MKIISGEYGGRTLKTTVGPGYRPAMAKVRKALFSMLEARGVHWSECRVLDLFAGSGSCGFEALSRGAAEGWFVESNPAAVKVIRSNAELLKVEAARWQVFHEDVSKFLRVAPARAFDVVFIDPPYGKNFVSPAATALLRNRWLAPEAMIVAEAEAAVSELPEVDSRLELLVNRTYGQTRILIWGQLTEK</sequence>
<dbReference type="RefSeq" id="WP_011367709.1">
    <property type="nucleotide sequence ID" value="NC_007519.1"/>
</dbReference>
<dbReference type="Pfam" id="PF03602">
    <property type="entry name" value="Cons_hypoth95"/>
    <property type="match status" value="1"/>
</dbReference>
<evidence type="ECO:0000256" key="2">
    <source>
        <dbReference type="ARBA" id="ARBA00022679"/>
    </source>
</evidence>
<dbReference type="InterPro" id="IPR004398">
    <property type="entry name" value="RNA_MeTrfase_RsmD"/>
</dbReference>
<evidence type="ECO:0000256" key="1">
    <source>
        <dbReference type="ARBA" id="ARBA00022603"/>
    </source>
</evidence>
<proteinExistence type="predicted"/>
<dbReference type="PANTHER" id="PTHR43542:SF1">
    <property type="entry name" value="METHYLTRANSFERASE"/>
    <property type="match status" value="1"/>
</dbReference>
<protein>
    <submittedName>
        <fullName evidence="3">Methyltransferase</fullName>
    </submittedName>
</protein>
<dbReference type="KEGG" id="dde:Dde_1782"/>
<evidence type="ECO:0000313" key="3">
    <source>
        <dbReference type="EMBL" id="ABB38579.1"/>
    </source>
</evidence>
<reference evidence="3 4" key="1">
    <citation type="journal article" date="2011" name="J. Bacteriol.">
        <title>Complete genome sequence and updated annotation of Desulfovibrio alaskensis G20.</title>
        <authorList>
            <person name="Hauser L.J."/>
            <person name="Land M.L."/>
            <person name="Brown S.D."/>
            <person name="Larimer F."/>
            <person name="Keller K.L."/>
            <person name="Rapp-Giles B.J."/>
            <person name="Price M.N."/>
            <person name="Lin M."/>
            <person name="Bruce D.C."/>
            <person name="Detter J.C."/>
            <person name="Tapia R."/>
            <person name="Han C.S."/>
            <person name="Goodwin L.A."/>
            <person name="Cheng J.F."/>
            <person name="Pitluck S."/>
            <person name="Copeland A."/>
            <person name="Lucas S."/>
            <person name="Nolan M."/>
            <person name="Lapidus A.L."/>
            <person name="Palumbo A.V."/>
            <person name="Wall J.D."/>
        </authorList>
    </citation>
    <scope>NUCLEOTIDE SEQUENCE [LARGE SCALE GENOMIC DNA]</scope>
    <source>
        <strain evidence="4">ATCC BAA 1058 / DSM 17464 / G20</strain>
    </source>
</reference>
<dbReference type="AlphaFoldDB" id="Q310R7"/>
<dbReference type="Proteomes" id="UP000002710">
    <property type="component" value="Chromosome"/>
</dbReference>
<dbReference type="SUPFAM" id="SSF53335">
    <property type="entry name" value="S-adenosyl-L-methionine-dependent methyltransferases"/>
    <property type="match status" value="1"/>
</dbReference>
<dbReference type="eggNOG" id="COG0742">
    <property type="taxonomic scope" value="Bacteria"/>
</dbReference>
<dbReference type="STRING" id="207559.Dde_1782"/>
<dbReference type="Gene3D" id="3.40.50.150">
    <property type="entry name" value="Vaccinia Virus protein VP39"/>
    <property type="match status" value="1"/>
</dbReference>
<dbReference type="EMBL" id="CP000112">
    <property type="protein sequence ID" value="ABB38579.1"/>
    <property type="molecule type" value="Genomic_DNA"/>
</dbReference>
<dbReference type="NCBIfam" id="TIGR00095">
    <property type="entry name" value="16S rRNA (guanine(966)-N(2))-methyltransferase RsmD"/>
    <property type="match status" value="1"/>
</dbReference>
<dbReference type="GO" id="GO:0008168">
    <property type="term" value="F:methyltransferase activity"/>
    <property type="evidence" value="ECO:0007669"/>
    <property type="project" value="UniProtKB-KW"/>
</dbReference>